<feature type="coiled-coil region" evidence="1">
    <location>
        <begin position="1103"/>
        <end position="1212"/>
    </location>
</feature>
<protein>
    <submittedName>
        <fullName evidence="3">Uncharacterized protein</fullName>
    </submittedName>
</protein>
<dbReference type="RefSeq" id="XP_068352077.1">
    <property type="nucleotide sequence ID" value="XM_068509817.1"/>
</dbReference>
<name>A0A1J4JNU6_9EUKA</name>
<keyword evidence="2" id="KW-1133">Transmembrane helix</keyword>
<reference evidence="3" key="1">
    <citation type="submission" date="2016-10" db="EMBL/GenBank/DDBJ databases">
        <authorList>
            <person name="Benchimol M."/>
            <person name="Almeida L.G."/>
            <person name="Vasconcelos A.T."/>
            <person name="Perreira-Neves A."/>
            <person name="Rosa I.A."/>
            <person name="Tasca T."/>
            <person name="Bogo M.R."/>
            <person name="de Souza W."/>
        </authorList>
    </citation>
    <scope>NUCLEOTIDE SEQUENCE [LARGE SCALE GENOMIC DNA]</scope>
    <source>
        <strain evidence="3">K</strain>
    </source>
</reference>
<feature type="coiled-coil region" evidence="1">
    <location>
        <begin position="348"/>
        <end position="712"/>
    </location>
</feature>
<evidence type="ECO:0000256" key="1">
    <source>
        <dbReference type="SAM" id="Coils"/>
    </source>
</evidence>
<feature type="coiled-coil region" evidence="1">
    <location>
        <begin position="913"/>
        <end position="940"/>
    </location>
</feature>
<feature type="coiled-coil region" evidence="1">
    <location>
        <begin position="745"/>
        <end position="877"/>
    </location>
</feature>
<organism evidence="3 4">
    <name type="scientific">Tritrichomonas foetus</name>
    <dbReference type="NCBI Taxonomy" id="1144522"/>
    <lineage>
        <taxon>Eukaryota</taxon>
        <taxon>Metamonada</taxon>
        <taxon>Parabasalia</taxon>
        <taxon>Tritrichomonadida</taxon>
        <taxon>Tritrichomonadidae</taxon>
        <taxon>Tritrichomonas</taxon>
    </lineage>
</organism>
<dbReference type="EMBL" id="MLAK01001031">
    <property type="protein sequence ID" value="OHS98940.1"/>
    <property type="molecule type" value="Genomic_DNA"/>
</dbReference>
<keyword evidence="4" id="KW-1185">Reference proteome</keyword>
<evidence type="ECO:0000313" key="4">
    <source>
        <dbReference type="Proteomes" id="UP000179807"/>
    </source>
</evidence>
<dbReference type="OrthoDB" id="10254663at2759"/>
<keyword evidence="1" id="KW-0175">Coiled coil</keyword>
<evidence type="ECO:0000256" key="2">
    <source>
        <dbReference type="SAM" id="Phobius"/>
    </source>
</evidence>
<feature type="coiled-coil region" evidence="1">
    <location>
        <begin position="149"/>
        <end position="308"/>
    </location>
</feature>
<comment type="caution">
    <text evidence="3">The sequence shown here is derived from an EMBL/GenBank/DDBJ whole genome shotgun (WGS) entry which is preliminary data.</text>
</comment>
<feature type="transmembrane region" description="Helical" evidence="2">
    <location>
        <begin position="1241"/>
        <end position="1260"/>
    </location>
</feature>
<dbReference type="AlphaFoldDB" id="A0A1J4JNU6"/>
<evidence type="ECO:0000313" key="3">
    <source>
        <dbReference type="EMBL" id="OHS98940.1"/>
    </source>
</evidence>
<dbReference type="GeneID" id="94844521"/>
<dbReference type="VEuPathDB" id="TrichDB:TRFO_34704"/>
<accession>A0A1J4JNU6</accession>
<keyword evidence="2" id="KW-0472">Membrane</keyword>
<proteinExistence type="predicted"/>
<gene>
    <name evidence="3" type="ORF">TRFO_34704</name>
</gene>
<dbReference type="Proteomes" id="UP000179807">
    <property type="component" value="Unassembled WGS sequence"/>
</dbReference>
<feature type="coiled-coil region" evidence="1">
    <location>
        <begin position="980"/>
        <end position="1034"/>
    </location>
</feature>
<keyword evidence="2" id="KW-0812">Transmembrane</keyword>
<sequence>MRGSQTRSETVQYQIQRSNDDNITQEVFALAQSAFEWRHVINLLFTSFQTTDSIIHSQSSAPREDENSTIICNWLKSNGPSILEQLTRTYQQIEDLGGFKSINEKISLVERLKPQINRLEMIDKVMEKHFVQKPSSKELEETFSKLKNSDLIQQNLQKIKEEKEQLNHQLNHLLSLIGNGASVKNASQKLEEQKEMMKRLNEQFSILKKNQEDMSLSNNNNMSQLKDKVNEISKLNLSIYEHEQENEALNRKIVEMQNQVEELKQKGIKIQTHNNELQKIDIELNQENSDKSKEIENLKKIKDQILEQSRIEKEKLTNDLNTKALLYNSLSLKLKELMVTNEENTRNFEKINEDIMRVTLELESEQQNGVLLKNEIREVNQLLENATKELSETKEENHQIYELVKELNRKLNLLENEIHSKNCLITEFENKIEASENEIQEKKGCMERINGLYQNLLKDFQQAEEEVSQLTIDNSMKNASFIDLTNKNSLIESQNSSQESEIISLQKNYQQLKLENEEIEQKVENITFVNDKLKKENSDKLKMINILNKEKEELKTCVRENISDLKAMQESHCNEINQLLEQKEQQDNEINLQIRKIDSLEHQNKDLSEQVSSINSQVGTLHENINFLNGELNETKENLQETENIKEKLNRKIIELNHGKIELEKELNDVKYEKRKQEKYNEIEKNELKSQIKILSKEKELLTQQSHEQKQEITNVKEIFENTKNDLISLTQKKEQIVLNLSSNEKEKTQQISNLHEQIHELKNDIEIRKETYQKLETINKSKSDVINTLQHEKETLLKKSQEKSKKIFELKSKIKLLEQNTQESTNQINEIKVLTDQKSEELTKIKLNVSSLEKEKEVLNQSNKGQTSKIESLENKVIEREKCIEDHIKQITVLNSVKNKQENEISLLKGHKTSLEESLQDLKNTLEMYQTNERNHKSTEATNAAVINSLKSNANKFLKEIHQLKDFIKNKDDEILSLNKDFQQKLNQQSEEIKKKERKEEFKYLRQVMENQIQNLQKVNDTLKFNYEESKNAEIKFLKSQLGNLNNLPDDVVLLRELLSEQTNIAKEKLNVNHIYTSQEMSTCHILDQTHHNETNDAEILSRRAEIELRNLYAQITEIKRTTEEKNENSEKLQKEIVIRIHELENLKERINQLKKEKEEHENHMNQKFQNQKNELRNAKIENRKIIENVKNEIEKKRKELEKRHKKEYNIIEQEALEGVRSAVTIADRSLSYANRIRNIYGGISVGFLTLAFIYIIFVD</sequence>